<dbReference type="Pfam" id="PF15769">
    <property type="entry name" value="DUF4698"/>
    <property type="match status" value="1"/>
</dbReference>
<evidence type="ECO:0008006" key="4">
    <source>
        <dbReference type="Google" id="ProtNLM"/>
    </source>
</evidence>
<organism evidence="2 3">
    <name type="scientific">Scyliorhinus torazame</name>
    <name type="common">Cloudy catshark</name>
    <name type="synonym">Catulus torazame</name>
    <dbReference type="NCBI Taxonomy" id="75743"/>
    <lineage>
        <taxon>Eukaryota</taxon>
        <taxon>Metazoa</taxon>
        <taxon>Chordata</taxon>
        <taxon>Craniata</taxon>
        <taxon>Vertebrata</taxon>
        <taxon>Chondrichthyes</taxon>
        <taxon>Elasmobranchii</taxon>
        <taxon>Galeomorphii</taxon>
        <taxon>Galeoidea</taxon>
        <taxon>Carcharhiniformes</taxon>
        <taxon>Scyliorhinidae</taxon>
        <taxon>Scyliorhinus</taxon>
    </lineage>
</organism>
<feature type="compositionally biased region" description="Low complexity" evidence="1">
    <location>
        <begin position="432"/>
        <end position="441"/>
    </location>
</feature>
<keyword evidence="3" id="KW-1185">Reference proteome</keyword>
<evidence type="ECO:0000256" key="1">
    <source>
        <dbReference type="SAM" id="MobiDB-lite"/>
    </source>
</evidence>
<accession>A0A401PL66</accession>
<dbReference type="OrthoDB" id="10017343at2759"/>
<reference evidence="2 3" key="1">
    <citation type="journal article" date="2018" name="Nat. Ecol. Evol.">
        <title>Shark genomes provide insights into elasmobranch evolution and the origin of vertebrates.</title>
        <authorList>
            <person name="Hara Y"/>
            <person name="Yamaguchi K"/>
            <person name="Onimaru K"/>
            <person name="Kadota M"/>
            <person name="Koyanagi M"/>
            <person name="Keeley SD"/>
            <person name="Tatsumi K"/>
            <person name="Tanaka K"/>
            <person name="Motone F"/>
            <person name="Kageyama Y"/>
            <person name="Nozu R"/>
            <person name="Adachi N"/>
            <person name="Nishimura O"/>
            <person name="Nakagawa R"/>
            <person name="Tanegashima C"/>
            <person name="Kiyatake I"/>
            <person name="Matsumoto R"/>
            <person name="Murakumo K"/>
            <person name="Nishida K"/>
            <person name="Terakita A"/>
            <person name="Kuratani S"/>
            <person name="Sato K"/>
            <person name="Hyodo S Kuraku.S."/>
        </authorList>
    </citation>
    <scope>NUCLEOTIDE SEQUENCE [LARGE SCALE GENOMIC DNA]</scope>
</reference>
<dbReference type="Proteomes" id="UP000288216">
    <property type="component" value="Unassembled WGS sequence"/>
</dbReference>
<dbReference type="PANTHER" id="PTHR34754:SF1">
    <property type="entry name" value="COILED-COIL DOMAIN-CONTAINING PROTEIN 60"/>
    <property type="match status" value="1"/>
</dbReference>
<name>A0A401PL66_SCYTO</name>
<dbReference type="EMBL" id="BFAA01000772">
    <property type="protein sequence ID" value="GCB73882.1"/>
    <property type="molecule type" value="Genomic_DNA"/>
</dbReference>
<proteinExistence type="predicted"/>
<evidence type="ECO:0000313" key="2">
    <source>
        <dbReference type="EMBL" id="GCB73882.1"/>
    </source>
</evidence>
<sequence>MDPKGGGGSQSGFCLHYGPFPSLLGVFRFYMAIAMPTGSKVLEPRTFVVIKPLPFPPSKGLKVKARSLTVYSPCEPSRQQIFRENYRRRQDQLSQQGYRSVCWKPYQAIGQPLHLEPRQLILHSLGQLDQTANDEPNSTAEEIPEETKSFTSPMVLKDNKMFAAKLLHLKYKEKDLKTIRKDLSHTRQLVNTAKRGQGFFKRLKREEEEKQSVLLMEQKKLMEKRSKELQPPKFSSDEESEEEQEELKRFFVTEPVFSPRSNAVKLHSRNASSKRKVPAARPYTPLHCSLVSTRLTERDSEPLFRQLCALTWLLEAVTVEPPSTMGTVTTCWSARDPGGMKNTTRKINKDKFIETRWEQFITQSKFKKLSPRVLRRTSLRPRRTSLATISRGSDATPVLGSSSSVISISDDLGAGTPALVLESVSEAEDNESTTSSSFTQSKQDQEEEEPVSDYLRKLFESVHQSIREELHREEINARNCEESSAAVLGNGKRNVVANYSTEQQANLNKPQQRPKSSPLGLASESSLFVASKSSLSLEMQSKFIEINEEAALCLHDNLEALEKKRWETSKCKFRALDNIVSFYTYSEDMQRSLQESKGDKVQIIAETWYSNLLSRIPEAVKENLKMNRILKRLGKFGERQSFRVRPHQFLKVLNGLRNWELCSPDICAAIEFMRDKVVLMPAEDYDSWLQLKLELPKRIQSAPPLR</sequence>
<feature type="region of interest" description="Disordered" evidence="1">
    <location>
        <begin position="130"/>
        <end position="150"/>
    </location>
</feature>
<dbReference type="AlphaFoldDB" id="A0A401PL66"/>
<gene>
    <name evidence="2" type="ORF">scyTo_0002964</name>
</gene>
<protein>
    <recommendedName>
        <fullName evidence="4">Coiled-coil domain-containing protein 60</fullName>
    </recommendedName>
</protein>
<dbReference type="InterPro" id="IPR031526">
    <property type="entry name" value="DUF4698"/>
</dbReference>
<dbReference type="PANTHER" id="PTHR34754">
    <property type="entry name" value="COILED-COIL DOMAIN-CONTAINING PROTEIN 60"/>
    <property type="match status" value="1"/>
</dbReference>
<feature type="compositionally biased region" description="Polar residues" evidence="1">
    <location>
        <begin position="130"/>
        <end position="140"/>
    </location>
</feature>
<comment type="caution">
    <text evidence="2">The sequence shown here is derived from an EMBL/GenBank/DDBJ whole genome shotgun (WGS) entry which is preliminary data.</text>
</comment>
<evidence type="ECO:0000313" key="3">
    <source>
        <dbReference type="Proteomes" id="UP000288216"/>
    </source>
</evidence>
<dbReference type="STRING" id="75743.A0A401PL66"/>
<feature type="region of interest" description="Disordered" evidence="1">
    <location>
        <begin position="424"/>
        <end position="452"/>
    </location>
</feature>
<dbReference type="OMA" id="RDIIHCK"/>